<comment type="caution">
    <text evidence="2">The sequence shown here is derived from an EMBL/GenBank/DDBJ whole genome shotgun (WGS) entry which is preliminary data.</text>
</comment>
<reference evidence="2 3" key="1">
    <citation type="submission" date="2019-02" db="EMBL/GenBank/DDBJ databases">
        <title>Deep-cultivation of Planctomycetes and their phenomic and genomic characterization uncovers novel biology.</title>
        <authorList>
            <person name="Wiegand S."/>
            <person name="Jogler M."/>
            <person name="Boedeker C."/>
            <person name="Pinto D."/>
            <person name="Vollmers J."/>
            <person name="Rivas-Marin E."/>
            <person name="Kohn T."/>
            <person name="Peeters S.H."/>
            <person name="Heuer A."/>
            <person name="Rast P."/>
            <person name="Oberbeckmann S."/>
            <person name="Bunk B."/>
            <person name="Jeske O."/>
            <person name="Meyerdierks A."/>
            <person name="Storesund J.E."/>
            <person name="Kallscheuer N."/>
            <person name="Luecker S."/>
            <person name="Lage O.M."/>
            <person name="Pohl T."/>
            <person name="Merkel B.J."/>
            <person name="Hornburger P."/>
            <person name="Mueller R.-W."/>
            <person name="Bruemmer F."/>
            <person name="Labrenz M."/>
            <person name="Spormann A.M."/>
            <person name="Op Den Camp H."/>
            <person name="Overmann J."/>
            <person name="Amann R."/>
            <person name="Jetten M.S.M."/>
            <person name="Mascher T."/>
            <person name="Medema M.H."/>
            <person name="Devos D.P."/>
            <person name="Kaster A.-K."/>
            <person name="Ovreas L."/>
            <person name="Rohde M."/>
            <person name="Galperin M.Y."/>
            <person name="Jogler C."/>
        </authorList>
    </citation>
    <scope>NUCLEOTIDE SEQUENCE [LARGE SCALE GENOMIC DNA]</scope>
    <source>
        <strain evidence="2 3">CA85</strain>
    </source>
</reference>
<protein>
    <recommendedName>
        <fullName evidence="4">Outer membrane efflux protein</fullName>
    </recommendedName>
</protein>
<dbReference type="EMBL" id="SJPK01000001">
    <property type="protein sequence ID" value="TWT75163.1"/>
    <property type="molecule type" value="Genomic_DNA"/>
</dbReference>
<keyword evidence="3" id="KW-1185">Reference proteome</keyword>
<name>A0A5C5YJU2_9BACT</name>
<feature type="signal peptide" evidence="1">
    <location>
        <begin position="1"/>
        <end position="23"/>
    </location>
</feature>
<evidence type="ECO:0008006" key="4">
    <source>
        <dbReference type="Google" id="ProtNLM"/>
    </source>
</evidence>
<organism evidence="2 3">
    <name type="scientific">Allorhodopirellula solitaria</name>
    <dbReference type="NCBI Taxonomy" id="2527987"/>
    <lineage>
        <taxon>Bacteria</taxon>
        <taxon>Pseudomonadati</taxon>
        <taxon>Planctomycetota</taxon>
        <taxon>Planctomycetia</taxon>
        <taxon>Pirellulales</taxon>
        <taxon>Pirellulaceae</taxon>
        <taxon>Allorhodopirellula</taxon>
    </lineage>
</organism>
<dbReference type="Proteomes" id="UP000318053">
    <property type="component" value="Unassembled WGS sequence"/>
</dbReference>
<accession>A0A5C5YJU2</accession>
<dbReference type="RefSeq" id="WP_146389636.1">
    <property type="nucleotide sequence ID" value="NZ_SJPK01000001.1"/>
</dbReference>
<evidence type="ECO:0000256" key="1">
    <source>
        <dbReference type="SAM" id="SignalP"/>
    </source>
</evidence>
<keyword evidence="1" id="KW-0732">Signal</keyword>
<dbReference type="AlphaFoldDB" id="A0A5C5YJU2"/>
<feature type="chain" id="PRO_5022684116" description="Outer membrane efflux protein" evidence="1">
    <location>
        <begin position="24"/>
        <end position="148"/>
    </location>
</feature>
<evidence type="ECO:0000313" key="3">
    <source>
        <dbReference type="Proteomes" id="UP000318053"/>
    </source>
</evidence>
<sequence precursor="true">MFSFKSISLAATLAFATFMLASATSGQNSGPDSAARVRELLAEKRDVLASNLTYAEAQFAQGVFHGRDVLDAQLQLLHAEWMLAESAAERVEIRESIVENRRTNESQLAERYLTGDVSFREKTDGAVARIDAEIALVKEVNRRSDGTE</sequence>
<proteinExistence type="predicted"/>
<evidence type="ECO:0000313" key="2">
    <source>
        <dbReference type="EMBL" id="TWT75163.1"/>
    </source>
</evidence>
<gene>
    <name evidence="2" type="ORF">CA85_04520</name>
</gene>